<sequence>MDKIRNPFSPGAGAPPPELAGRDGVLEQAEVLFARIRQKRPEKSLIMTGLRGVGKTVLLNEMERMAREAGYRTVFIEASEQKPLAVLLVPQLRSLLYALDRVAGAGNKVRQGLAVLKSFVGAIKVSFGDVELGLDIEPEKGTADSGDLEVDLPSLFIAIGEAAEERQSAVAIFIDEIQFFSKTELNALIMAMHKMQQRQLPLVLVGAGLPILPGLAGDAKSYAERLFSFPDIGPLQEEDAAKALQDPVMDEGVAFEVEALEEIFQLTKGYPYFLQEWGYQAWNQAESSPITLQLVHETTKQVIARLDENFFRVRFDRLTDGEKKYLRAMAELGQGPYRTTDITQKLGVESSTALSSVRSKLIKKGMIYSPAHGLLNFTVPLFDEFTRRAIPDDGVF</sequence>
<dbReference type="EMBL" id="DSBW01000044">
    <property type="protein sequence ID" value="HED30429.1"/>
    <property type="molecule type" value="Genomic_DNA"/>
</dbReference>
<proteinExistence type="predicted"/>
<feature type="domain" description="Orc1-like AAA ATPase" evidence="2">
    <location>
        <begin position="18"/>
        <end position="205"/>
    </location>
</feature>
<dbReference type="GO" id="GO:0005524">
    <property type="term" value="F:ATP binding"/>
    <property type="evidence" value="ECO:0007669"/>
    <property type="project" value="UniProtKB-KW"/>
</dbReference>
<protein>
    <submittedName>
        <fullName evidence="3">ATP-binding protein</fullName>
    </submittedName>
</protein>
<dbReference type="SUPFAM" id="SSF52540">
    <property type="entry name" value="P-loop containing nucleoside triphosphate hydrolases"/>
    <property type="match status" value="1"/>
</dbReference>
<dbReference type="Proteomes" id="UP000886335">
    <property type="component" value="Unassembled WGS sequence"/>
</dbReference>
<evidence type="ECO:0000256" key="1">
    <source>
        <dbReference type="SAM" id="MobiDB-lite"/>
    </source>
</evidence>
<gene>
    <name evidence="3" type="ORF">ENN50_01795</name>
</gene>
<comment type="caution">
    <text evidence="3">The sequence shown here is derived from an EMBL/GenBank/DDBJ whole genome shotgun (WGS) entry which is preliminary data.</text>
</comment>
<reference evidence="3" key="1">
    <citation type="journal article" date="2020" name="mSystems">
        <title>Genome- and Community-Level Interaction Insights into Carbon Utilization and Element Cycling Functions of Hydrothermarchaeota in Hydrothermal Sediment.</title>
        <authorList>
            <person name="Zhou Z."/>
            <person name="Liu Y."/>
            <person name="Xu W."/>
            <person name="Pan J."/>
            <person name="Luo Z.H."/>
            <person name="Li M."/>
        </authorList>
    </citation>
    <scope>NUCLEOTIDE SEQUENCE [LARGE SCALE GENOMIC DNA]</scope>
    <source>
        <strain evidence="3">SpSt-1181</strain>
    </source>
</reference>
<organism evidence="3">
    <name type="scientific">Prosthecochloris aestuarii</name>
    <dbReference type="NCBI Taxonomy" id="1102"/>
    <lineage>
        <taxon>Bacteria</taxon>
        <taxon>Pseudomonadati</taxon>
        <taxon>Chlorobiota</taxon>
        <taxon>Chlorobiia</taxon>
        <taxon>Chlorobiales</taxon>
        <taxon>Chlorobiaceae</taxon>
        <taxon>Prosthecochloris</taxon>
    </lineage>
</organism>
<keyword evidence="3" id="KW-0067">ATP-binding</keyword>
<dbReference type="Pfam" id="PF13191">
    <property type="entry name" value="AAA_16"/>
    <property type="match status" value="1"/>
</dbReference>
<feature type="region of interest" description="Disordered" evidence="1">
    <location>
        <begin position="1"/>
        <end position="21"/>
    </location>
</feature>
<dbReference type="PANTHER" id="PTHR34301">
    <property type="entry name" value="DNA-BINDING PROTEIN-RELATED"/>
    <property type="match status" value="1"/>
</dbReference>
<dbReference type="Gene3D" id="3.40.50.300">
    <property type="entry name" value="P-loop containing nucleotide triphosphate hydrolases"/>
    <property type="match status" value="1"/>
</dbReference>
<accession>A0A831WUL8</accession>
<name>A0A831WUL8_PROAE</name>
<evidence type="ECO:0000313" key="3">
    <source>
        <dbReference type="EMBL" id="HED30429.1"/>
    </source>
</evidence>
<dbReference type="AlphaFoldDB" id="A0A831WUL8"/>
<dbReference type="InterPro" id="IPR041664">
    <property type="entry name" value="AAA_16"/>
</dbReference>
<dbReference type="InterPro" id="IPR027417">
    <property type="entry name" value="P-loop_NTPase"/>
</dbReference>
<evidence type="ECO:0000259" key="2">
    <source>
        <dbReference type="Pfam" id="PF13191"/>
    </source>
</evidence>
<dbReference type="PANTHER" id="PTHR34301:SF8">
    <property type="entry name" value="ATPASE DOMAIN-CONTAINING PROTEIN"/>
    <property type="match status" value="1"/>
</dbReference>
<keyword evidence="3" id="KW-0547">Nucleotide-binding</keyword>